<dbReference type="KEGG" id="ndi:NDAI_0F03770"/>
<keyword evidence="6 11" id="KW-0378">Hydrolase</keyword>
<comment type="function">
    <text evidence="11">Required for selective autophagic degradation of the nucleus (nucleophagy) as well as for mitophagy which contributes to regulate mitochondrial quantity and quality by eliminating the mitochondria to a basal level to fulfill cellular energy requirements and preventing excess ROS production.</text>
</comment>
<organism evidence="13 14">
    <name type="scientific">Naumovozyma dairenensis (strain ATCC 10597 / BCRC 20456 / CBS 421 / NBRC 0211 / NRRL Y-12639)</name>
    <name type="common">Saccharomyces dairenensis</name>
    <dbReference type="NCBI Taxonomy" id="1071378"/>
    <lineage>
        <taxon>Eukaryota</taxon>
        <taxon>Fungi</taxon>
        <taxon>Dikarya</taxon>
        <taxon>Ascomycota</taxon>
        <taxon>Saccharomycotina</taxon>
        <taxon>Saccharomycetes</taxon>
        <taxon>Saccharomycetales</taxon>
        <taxon>Saccharomycetaceae</taxon>
        <taxon>Naumovozyma</taxon>
    </lineage>
</organism>
<dbReference type="GO" id="GO:0019786">
    <property type="term" value="F:protein-phosphatidylethanolamide deconjugating activity"/>
    <property type="evidence" value="ECO:0007669"/>
    <property type="project" value="EnsemblFungi"/>
</dbReference>
<protein>
    <recommendedName>
        <fullName evidence="11">Cysteine protease</fullName>
        <ecNumber evidence="11">3.4.22.-</ecNumber>
    </recommendedName>
</protein>
<evidence type="ECO:0000313" key="13">
    <source>
        <dbReference type="EMBL" id="CCD25695.1"/>
    </source>
</evidence>
<evidence type="ECO:0000256" key="5">
    <source>
        <dbReference type="ARBA" id="ARBA00022670"/>
    </source>
</evidence>
<keyword evidence="14" id="KW-1185">Reference proteome</keyword>
<evidence type="ECO:0000256" key="1">
    <source>
        <dbReference type="ARBA" id="ARBA00004329"/>
    </source>
</evidence>
<name>G0WD34_NAUDC</name>
<keyword evidence="7" id="KW-0788">Thiol protease</keyword>
<dbReference type="GO" id="GO:0035973">
    <property type="term" value="P:aggrephagy"/>
    <property type="evidence" value="ECO:0007669"/>
    <property type="project" value="TreeGrafter"/>
</dbReference>
<dbReference type="Proteomes" id="UP000000689">
    <property type="component" value="Chromosome 6"/>
</dbReference>
<evidence type="ECO:0000256" key="2">
    <source>
        <dbReference type="ARBA" id="ARBA00010958"/>
    </source>
</evidence>
<dbReference type="GeneID" id="11497033"/>
<evidence type="ECO:0000313" key="14">
    <source>
        <dbReference type="Proteomes" id="UP000000689"/>
    </source>
</evidence>
<dbReference type="InterPro" id="IPR046792">
    <property type="entry name" value="Peptidase_C54_cat"/>
</dbReference>
<keyword evidence="9" id="KW-0072">Autophagy</keyword>
<dbReference type="GO" id="GO:0016485">
    <property type="term" value="P:protein processing"/>
    <property type="evidence" value="ECO:0007669"/>
    <property type="project" value="TreeGrafter"/>
</dbReference>
<dbReference type="GO" id="GO:0004197">
    <property type="term" value="F:cysteine-type endopeptidase activity"/>
    <property type="evidence" value="ECO:0007669"/>
    <property type="project" value="EnsemblFungi"/>
</dbReference>
<dbReference type="InterPro" id="IPR005078">
    <property type="entry name" value="Peptidase_C54"/>
</dbReference>
<keyword evidence="5 11" id="KW-0645">Protease</keyword>
<reference evidence="13 14" key="1">
    <citation type="journal article" date="2011" name="Proc. Natl. Acad. Sci. U.S.A.">
        <title>Evolutionary erosion of yeast sex chromosomes by mating-type switching accidents.</title>
        <authorList>
            <person name="Gordon J.L."/>
            <person name="Armisen D."/>
            <person name="Proux-Wera E."/>
            <person name="Oheigeartaigh S.S."/>
            <person name="Byrne K.P."/>
            <person name="Wolfe K.H."/>
        </authorList>
    </citation>
    <scope>NUCLEOTIDE SEQUENCE [LARGE SCALE GENOMIC DNA]</scope>
    <source>
        <strain evidence="14">ATCC 10597 / BCRC 20456 / CBS 421 / NBRC 0211 / NRRL Y-12639</strain>
    </source>
</reference>
<evidence type="ECO:0000256" key="6">
    <source>
        <dbReference type="ARBA" id="ARBA00022801"/>
    </source>
</evidence>
<comment type="similarity">
    <text evidence="2 11">Belongs to the peptidase C54 family.</text>
</comment>
<dbReference type="AlphaFoldDB" id="G0WD34"/>
<dbReference type="GO" id="GO:0005829">
    <property type="term" value="C:cytosol"/>
    <property type="evidence" value="ECO:0007669"/>
    <property type="project" value="EnsemblFungi"/>
</dbReference>
<evidence type="ECO:0000256" key="7">
    <source>
        <dbReference type="ARBA" id="ARBA00022807"/>
    </source>
</evidence>
<dbReference type="GO" id="GO:0000423">
    <property type="term" value="P:mitophagy"/>
    <property type="evidence" value="ECO:0007669"/>
    <property type="project" value="TreeGrafter"/>
</dbReference>
<dbReference type="eggNOG" id="KOG2674">
    <property type="taxonomic scope" value="Eukaryota"/>
</dbReference>
<proteinExistence type="inferred from homology"/>
<comment type="subcellular location">
    <subcellularLocation>
        <location evidence="11">Nucleus</location>
    </subcellularLocation>
    <subcellularLocation>
        <location evidence="11">Cytoplasm</location>
    </subcellularLocation>
    <subcellularLocation>
        <location evidence="1">Preautophagosomal structure</location>
    </subcellularLocation>
</comment>
<dbReference type="InterPro" id="IPR038765">
    <property type="entry name" value="Papain-like_cys_pep_sf"/>
</dbReference>
<evidence type="ECO:0000256" key="11">
    <source>
        <dbReference type="RuleBase" id="RU363115"/>
    </source>
</evidence>
<dbReference type="GO" id="GO:0005634">
    <property type="term" value="C:nucleus"/>
    <property type="evidence" value="ECO:0007669"/>
    <property type="project" value="UniProtKB-SubCell"/>
</dbReference>
<keyword evidence="11" id="KW-0539">Nucleus</keyword>
<dbReference type="MEROPS" id="C54.001"/>
<evidence type="ECO:0000256" key="10">
    <source>
        <dbReference type="ARBA" id="ARBA00029362"/>
    </source>
</evidence>
<dbReference type="STRING" id="1071378.G0WD34"/>
<dbReference type="EC" id="3.4.22.-" evidence="11"/>
<dbReference type="GO" id="GO:0005739">
    <property type="term" value="C:mitochondrion"/>
    <property type="evidence" value="ECO:0007669"/>
    <property type="project" value="EnsemblFungi"/>
</dbReference>
<dbReference type="PANTHER" id="PTHR22624">
    <property type="entry name" value="CYSTEINE PROTEASE ATG4"/>
    <property type="match status" value="1"/>
</dbReference>
<dbReference type="PANTHER" id="PTHR22624:SF49">
    <property type="entry name" value="CYSTEINE PROTEASE"/>
    <property type="match status" value="1"/>
</dbReference>
<feature type="domain" description="Peptidase C54 catalytic" evidence="12">
    <location>
        <begin position="2"/>
        <end position="300"/>
    </location>
</feature>
<dbReference type="RefSeq" id="XP_003670938.1">
    <property type="nucleotide sequence ID" value="XM_003670890.1"/>
</dbReference>
<sequence length="427" mass="48312">MSDIKSRLNFTYRTRFKPIQRMSDGPSPFHFSFILRENPINTLENVISNPDCFFTDIGWGCMIRTGQSLLGNALQLRNLGRDWRFDDNTDLKMTEKSNEIASWFMDTPEKPFSLHRFISKGMQLSGKKPGEWFGPAATARSIQSLVHEFPECGIDKCLISVSSGDIYKTEVEDVFNEGHTGEARNGQKDKTILILLGVKLGIETINRCYWDSIRRILSSEYSIGIAGGRPSSSLYFFGYQGDELLYFDPHSPQPSYDKNDLFYETCHTTNFGKLSLADMDPSMLLGIQITGRKEWEQWQKEIKESKIINILEMHPDDMNFDIDIDMNNKDEFDLETMCSNVSRTQDIDANTSVEGDDYVDVGALLQQVGGTPSSSKDDGFQDIQCKKQNIMVIGNACCSNTVGEIEVEKVLVEHDTIGVANPLPIFR</sequence>
<dbReference type="GO" id="GO:0000407">
    <property type="term" value="C:phagophore assembly site"/>
    <property type="evidence" value="ECO:0007669"/>
    <property type="project" value="UniProtKB-SubCell"/>
</dbReference>
<comment type="catalytic activity">
    <reaction evidence="10">
        <text>[protein]-C-terminal L-amino acid-glycyl-phosphatidylethanolamide + H2O = [protein]-C-terminal L-amino acid-glycine + a 1,2-diacyl-sn-glycero-3-phosphoethanolamine</text>
        <dbReference type="Rhea" id="RHEA:67548"/>
        <dbReference type="Rhea" id="RHEA-COMP:17323"/>
        <dbReference type="Rhea" id="RHEA-COMP:17324"/>
        <dbReference type="ChEBI" id="CHEBI:15377"/>
        <dbReference type="ChEBI" id="CHEBI:64612"/>
        <dbReference type="ChEBI" id="CHEBI:172940"/>
        <dbReference type="ChEBI" id="CHEBI:172941"/>
    </reaction>
    <physiologicalReaction direction="left-to-right" evidence="10">
        <dbReference type="Rhea" id="RHEA:67549"/>
    </physiologicalReaction>
</comment>
<evidence type="ECO:0000256" key="3">
    <source>
        <dbReference type="ARBA" id="ARBA00022448"/>
    </source>
</evidence>
<dbReference type="SUPFAM" id="SSF54001">
    <property type="entry name" value="Cysteine proteinases"/>
    <property type="match status" value="1"/>
</dbReference>
<dbReference type="HOGENOM" id="CLU_021259_5_3_1"/>
<evidence type="ECO:0000256" key="9">
    <source>
        <dbReference type="ARBA" id="ARBA00023006"/>
    </source>
</evidence>
<keyword evidence="4 11" id="KW-0963">Cytoplasm</keyword>
<gene>
    <name evidence="13" type="primary">NDAI0F03770</name>
    <name evidence="13" type="ordered locus">NDAI_0F03770</name>
</gene>
<dbReference type="GO" id="GO:0034727">
    <property type="term" value="P:piecemeal microautophagy of the nucleus"/>
    <property type="evidence" value="ECO:0007669"/>
    <property type="project" value="EnsemblFungi"/>
</dbReference>
<dbReference type="OMA" id="PDETFHC"/>
<evidence type="ECO:0000259" key="12">
    <source>
        <dbReference type="Pfam" id="PF03416"/>
    </source>
</evidence>
<dbReference type="GO" id="GO:0000045">
    <property type="term" value="P:autophagosome assembly"/>
    <property type="evidence" value="ECO:0007669"/>
    <property type="project" value="EnsemblFungi"/>
</dbReference>
<keyword evidence="8" id="KW-0653">Protein transport</keyword>
<evidence type="ECO:0000256" key="4">
    <source>
        <dbReference type="ARBA" id="ARBA00022490"/>
    </source>
</evidence>
<dbReference type="GO" id="GO:0006612">
    <property type="term" value="P:protein targeting to membrane"/>
    <property type="evidence" value="ECO:0007669"/>
    <property type="project" value="EnsemblFungi"/>
</dbReference>
<keyword evidence="3" id="KW-0813">Transport</keyword>
<accession>G0WD34</accession>
<dbReference type="EMBL" id="HE580272">
    <property type="protein sequence ID" value="CCD25695.1"/>
    <property type="molecule type" value="Genomic_DNA"/>
</dbReference>
<evidence type="ECO:0000256" key="8">
    <source>
        <dbReference type="ARBA" id="ARBA00022927"/>
    </source>
</evidence>
<dbReference type="GO" id="GO:0032258">
    <property type="term" value="P:cytoplasm to vacuole targeting by the Cvt pathway"/>
    <property type="evidence" value="ECO:0007669"/>
    <property type="project" value="EnsemblFungi"/>
</dbReference>
<dbReference type="OrthoDB" id="2960936at2759"/>
<dbReference type="Pfam" id="PF03416">
    <property type="entry name" value="Peptidase_C54"/>
    <property type="match status" value="1"/>
</dbReference>